<keyword evidence="4" id="KW-1185">Reference proteome</keyword>
<evidence type="ECO:0000256" key="1">
    <source>
        <dbReference type="SAM" id="MobiDB-lite"/>
    </source>
</evidence>
<dbReference type="Proteomes" id="UP000321085">
    <property type="component" value="Unassembled WGS sequence"/>
</dbReference>
<evidence type="ECO:0000259" key="2">
    <source>
        <dbReference type="Pfam" id="PF01575"/>
    </source>
</evidence>
<comment type="caution">
    <text evidence="3">The sequence shown here is derived from an EMBL/GenBank/DDBJ whole genome shotgun (WGS) entry which is preliminary data.</text>
</comment>
<dbReference type="SUPFAM" id="SSF54637">
    <property type="entry name" value="Thioesterase/thiol ester dehydrase-isomerase"/>
    <property type="match status" value="1"/>
</dbReference>
<protein>
    <submittedName>
        <fullName evidence="3">MaoC family dehydratase</fullName>
    </submittedName>
</protein>
<evidence type="ECO:0000313" key="4">
    <source>
        <dbReference type="Proteomes" id="UP000321085"/>
    </source>
</evidence>
<dbReference type="Pfam" id="PF01575">
    <property type="entry name" value="MaoC_dehydratas"/>
    <property type="match status" value="1"/>
</dbReference>
<sequence length="136" mass="14421">MAEGKRQDPLYLEDLHIGQRFTSTTHLVDAGQIKACAGQFDPQPFHLDETATKGTLFAGLAASGWHIAAITMKLLVGGGAPLAGSIIGAGAEVAWPRLTRPGDILQVESKVAEIVPSRSLGSRHDHSAQRDTQSAR</sequence>
<feature type="region of interest" description="Disordered" evidence="1">
    <location>
        <begin position="116"/>
        <end position="136"/>
    </location>
</feature>
<dbReference type="EMBL" id="BJYU01000220">
    <property type="protein sequence ID" value="GEO18644.1"/>
    <property type="molecule type" value="Genomic_DNA"/>
</dbReference>
<organism evidence="3 4">
    <name type="scientific">Microvirga aerophila</name>
    <dbReference type="NCBI Taxonomy" id="670291"/>
    <lineage>
        <taxon>Bacteria</taxon>
        <taxon>Pseudomonadati</taxon>
        <taxon>Pseudomonadota</taxon>
        <taxon>Alphaproteobacteria</taxon>
        <taxon>Hyphomicrobiales</taxon>
        <taxon>Methylobacteriaceae</taxon>
        <taxon>Microvirga</taxon>
    </lineage>
</organism>
<dbReference type="AlphaFoldDB" id="A0A512C352"/>
<evidence type="ECO:0000313" key="3">
    <source>
        <dbReference type="EMBL" id="GEO18644.1"/>
    </source>
</evidence>
<dbReference type="RefSeq" id="WP_308494368.1">
    <property type="nucleotide sequence ID" value="NZ_BJYU01000220.1"/>
</dbReference>
<proteinExistence type="predicted"/>
<dbReference type="Gene3D" id="3.10.129.10">
    <property type="entry name" value="Hotdog Thioesterase"/>
    <property type="match status" value="1"/>
</dbReference>
<gene>
    <name evidence="3" type="ORF">MAE02_63400</name>
</gene>
<reference evidence="3 4" key="1">
    <citation type="submission" date="2019-07" db="EMBL/GenBank/DDBJ databases">
        <title>Whole genome shotgun sequence of Microvirga aerophila NBRC 106136.</title>
        <authorList>
            <person name="Hosoyama A."/>
            <person name="Uohara A."/>
            <person name="Ohji S."/>
            <person name="Ichikawa N."/>
        </authorList>
    </citation>
    <scope>NUCLEOTIDE SEQUENCE [LARGE SCALE GENOMIC DNA]</scope>
    <source>
        <strain evidence="3 4">NBRC 106136</strain>
    </source>
</reference>
<dbReference type="InterPro" id="IPR029069">
    <property type="entry name" value="HotDog_dom_sf"/>
</dbReference>
<accession>A0A512C352</accession>
<name>A0A512C352_9HYPH</name>
<dbReference type="InterPro" id="IPR002539">
    <property type="entry name" value="MaoC-like_dom"/>
</dbReference>
<feature type="domain" description="MaoC-like" evidence="2">
    <location>
        <begin position="32"/>
        <end position="113"/>
    </location>
</feature>